<sequence length="1521" mass="166135">MPGRAMASIDVSLGAIDLFSTASDLQLHLESHARIASSADEADGILDRLTDTALTCPPKDLWITRGNDFRLTIRINVDLESLGRDQLTRAFAHDLYHEKLFEALQLEIVSMEVACHEDVNVSVITLNLARASVSLSSPMHKLAEGVPFDDVHPPIGIHELEMVSVQLHMHVKSELRTNLWIVDTRTDNNSHRPDDTSNPRRDHASSIESAGSEAEDEDMLFGATDCNDDMLAGADDGNTKVMQQPNRPDDSSLKRAASVAKPLSAMDPPKQLMLELLDAGLRQSIAGSPKRASKPLWSPSYQLAISQRAILTPTITHALVKVGCTSARRESLRVKLGELSRRSELLDSRCSGSGARDVQSVQGSISRSLWQASQTSLLDPDSAAKLTSSTASRRAGKHDKRDIAVSALDAMSTRTILDNGGTEHESEFPSHGSQATARQRRRTSSGSGVYRPVETILALKMICFSSTTALLPPQDLPKDTRPEPNCTRWSKSGGLAALPWSPTGQEMKKCFSMISALRDMISKSQWMIKRNGPLFRWPSPAFPPEPNPTPSTPAYTMSEIYGVQSNIPSTFDAGIVAGSYFASLCGCILTIEILHRRGTALRNWRSWVESLACAISMGLVGIWCMHFIGNRAIVLGNGDPSIQLVYASNWTVLSVFLPVIGLTIAFSAAEFSNISTVLHWIALTCTGVIAGLAVVSMHYLGNKGITNYVLNYHAKFLVASVVISIGDCWLVLLLFYRLRERWISSWWKRLLCAALLAGGVSAMHFTASTSCEYKLLRYNDAADLRARETQVLIAAALCGAAAVLIVIILLVARRRDQIVRRRSQKVMLACVMFDPDGRVLVTTDGVLPSREITDKYNHRTFNDDFDTAHPVFLWIYRVTHNWASVVDLIPRMRSHLHAQADSIGDDSRPISSPASAIYDADTYNDYEILFRERFCTAAASIASTIHFRLDQLGVLYDQIIQTGTLRIEPHHKICIHKNLSSITQPSIPELEAALHLSLFGKGQLMFITRTLNAEETHRLLNGGFRFAYVEHVGRNIAHAMQIPLATLIGHFAGLKRYVSTKRGIADKPGTWLTIFAMSPKTAGKGFDVVVKKDARDLLPDVPLFPNAPSPEQIAFLSAFDGLRATQILSRLAETPAGSQLAKAEETIADPTSEFRQAIPLLFASLPSAWVSEARFYAKPLHAYYTSAESSPSSSTAGPLDLRPAPATQTTTIFAFTAISDLHTSHLLPLSSSVSATSTAGTDSCTALPTTAAGISTTLTRIPRTFFEVRYRCTADSSLLARRQRLRFKREVHDLFVPIFAKRVEKRPSRGSSGSMLPRIRVSKKGTGLSREMGRMTVQSEQFCGAQRGKAGSIASGSGITRTSASTADGDTGHQRTADRRELLLGSIHAVGTNASGRSSPRGAQKGSRTSSAKPNQDPERDHSSKGSKIRDHPLAVMTVPTEKRPARPSLGLPRISVANIIRVRNRSIQEGGAGADATGGTERESSEMIELDDEESDLTFVDELVAVTKARFGVGTMVNAR</sequence>
<feature type="region of interest" description="Disordered" evidence="1">
    <location>
        <begin position="1341"/>
        <end position="1375"/>
    </location>
</feature>
<accession>A0A1Y6LYR6</accession>
<evidence type="ECO:0000256" key="1">
    <source>
        <dbReference type="SAM" id="MobiDB-lite"/>
    </source>
</evidence>
<feature type="transmembrane region" description="Helical" evidence="2">
    <location>
        <begin position="606"/>
        <end position="628"/>
    </location>
</feature>
<feature type="region of interest" description="Disordered" evidence="1">
    <location>
        <begin position="418"/>
        <end position="447"/>
    </location>
</feature>
<feature type="region of interest" description="Disordered" evidence="1">
    <location>
        <begin position="185"/>
        <end position="216"/>
    </location>
</feature>
<feature type="compositionally biased region" description="Basic and acidic residues" evidence="1">
    <location>
        <begin position="1416"/>
        <end position="1433"/>
    </location>
</feature>
<evidence type="ECO:0000259" key="3">
    <source>
        <dbReference type="PROSITE" id="PS50924"/>
    </source>
</evidence>
<feature type="transmembrane region" description="Helical" evidence="2">
    <location>
        <begin position="648"/>
        <end position="668"/>
    </location>
</feature>
<gene>
    <name evidence="4" type="ORF">ZT1A5_G10975</name>
</gene>
<dbReference type="PANTHER" id="PTHR35152">
    <property type="entry name" value="DOMAIN SIGNALLING PROTEIN, PUTATIVE (AFU_ORTHOLOGUE AFUA_5G11310)-RELATED"/>
    <property type="match status" value="1"/>
</dbReference>
<feature type="region of interest" description="Disordered" evidence="1">
    <location>
        <begin position="1470"/>
        <end position="1492"/>
    </location>
</feature>
<proteinExistence type="predicted"/>
<dbReference type="InterPro" id="IPR005330">
    <property type="entry name" value="MHYT_dom"/>
</dbReference>
<feature type="transmembrane region" description="Helical" evidence="2">
    <location>
        <begin position="680"/>
        <end position="700"/>
    </location>
</feature>
<reference evidence="4 5" key="1">
    <citation type="submission" date="2016-10" db="EMBL/GenBank/DDBJ databases">
        <authorList>
            <person name="Varghese N."/>
        </authorList>
    </citation>
    <scope>NUCLEOTIDE SEQUENCE [LARGE SCALE GENOMIC DNA]</scope>
</reference>
<evidence type="ECO:0000313" key="5">
    <source>
        <dbReference type="Proteomes" id="UP000215453"/>
    </source>
</evidence>
<name>A0A1Y6LYR6_ZYMTR</name>
<feature type="domain" description="MHYT" evidence="3">
    <location>
        <begin position="571"/>
        <end position="774"/>
    </location>
</feature>
<dbReference type="PANTHER" id="PTHR35152:SF1">
    <property type="entry name" value="DOMAIN SIGNALLING PROTEIN, PUTATIVE (AFU_ORTHOLOGUE AFUA_5G11310)-RELATED"/>
    <property type="match status" value="1"/>
</dbReference>
<protein>
    <recommendedName>
        <fullName evidence="3">MHYT domain-containing protein</fullName>
    </recommendedName>
</protein>
<keyword evidence="2" id="KW-0812">Transmembrane</keyword>
<dbReference type="Proteomes" id="UP000215453">
    <property type="component" value="Chromosome 12"/>
</dbReference>
<dbReference type="Pfam" id="PF03707">
    <property type="entry name" value="MHYT"/>
    <property type="match status" value="2"/>
</dbReference>
<dbReference type="PROSITE" id="PS50924">
    <property type="entry name" value="MHYT"/>
    <property type="match status" value="1"/>
</dbReference>
<evidence type="ECO:0000256" key="2">
    <source>
        <dbReference type="SAM" id="Phobius"/>
    </source>
</evidence>
<keyword evidence="2" id="KW-1133">Transmembrane helix</keyword>
<feature type="region of interest" description="Disordered" evidence="1">
    <location>
        <begin position="1389"/>
        <end position="1436"/>
    </location>
</feature>
<feature type="region of interest" description="Disordered" evidence="1">
    <location>
        <begin position="381"/>
        <end position="402"/>
    </location>
</feature>
<feature type="transmembrane region" description="Helical" evidence="2">
    <location>
        <begin position="790"/>
        <end position="812"/>
    </location>
</feature>
<dbReference type="EMBL" id="LT882687">
    <property type="protein sequence ID" value="SMY29526.1"/>
    <property type="molecule type" value="Genomic_DNA"/>
</dbReference>
<feature type="compositionally biased region" description="Basic and acidic residues" evidence="1">
    <location>
        <begin position="185"/>
        <end position="205"/>
    </location>
</feature>
<organism evidence="4 5">
    <name type="scientific">Zymoseptoria tritici ST99CH_1A5</name>
    <dbReference type="NCBI Taxonomy" id="1276529"/>
    <lineage>
        <taxon>Eukaryota</taxon>
        <taxon>Fungi</taxon>
        <taxon>Dikarya</taxon>
        <taxon>Ascomycota</taxon>
        <taxon>Pezizomycotina</taxon>
        <taxon>Dothideomycetes</taxon>
        <taxon>Dothideomycetidae</taxon>
        <taxon>Mycosphaerellales</taxon>
        <taxon>Mycosphaerellaceae</taxon>
        <taxon>Zymoseptoria</taxon>
    </lineage>
</organism>
<feature type="region of interest" description="Disordered" evidence="1">
    <location>
        <begin position="234"/>
        <end position="253"/>
    </location>
</feature>
<evidence type="ECO:0000313" key="4">
    <source>
        <dbReference type="EMBL" id="SMY29526.1"/>
    </source>
</evidence>
<feature type="transmembrane region" description="Helical" evidence="2">
    <location>
        <begin position="750"/>
        <end position="770"/>
    </location>
</feature>
<keyword evidence="2" id="KW-0472">Membrane</keyword>
<feature type="transmembrane region" description="Helical" evidence="2">
    <location>
        <begin position="573"/>
        <end position="594"/>
    </location>
</feature>
<feature type="compositionally biased region" description="Low complexity" evidence="1">
    <location>
        <begin position="1347"/>
        <end position="1363"/>
    </location>
</feature>
<feature type="transmembrane region" description="Helical" evidence="2">
    <location>
        <begin position="712"/>
        <end position="738"/>
    </location>
</feature>